<feature type="transmembrane region" description="Helical" evidence="1">
    <location>
        <begin position="147"/>
        <end position="165"/>
    </location>
</feature>
<keyword evidence="1" id="KW-1133">Transmembrane helix</keyword>
<comment type="caution">
    <text evidence="2">The sequence shown here is derived from an EMBL/GenBank/DDBJ whole genome shotgun (WGS) entry which is preliminary data.</text>
</comment>
<dbReference type="AlphaFoldDB" id="A0A4V2RDY9"/>
<protein>
    <recommendedName>
        <fullName evidence="4">Permease</fullName>
    </recommendedName>
</protein>
<feature type="transmembrane region" description="Helical" evidence="1">
    <location>
        <begin position="210"/>
        <end position="230"/>
    </location>
</feature>
<evidence type="ECO:0000313" key="2">
    <source>
        <dbReference type="EMBL" id="TCN26650.1"/>
    </source>
</evidence>
<proteinExistence type="predicted"/>
<keyword evidence="1" id="KW-0472">Membrane</keyword>
<dbReference type="Pfam" id="PF12730">
    <property type="entry name" value="ABC2_membrane_4"/>
    <property type="match status" value="1"/>
</dbReference>
<accession>A0A4V2RDY9</accession>
<evidence type="ECO:0008006" key="4">
    <source>
        <dbReference type="Google" id="ProtNLM"/>
    </source>
</evidence>
<name>A0A4V2RDY9_9BACI</name>
<feature type="transmembrane region" description="Helical" evidence="1">
    <location>
        <begin position="172"/>
        <end position="190"/>
    </location>
</feature>
<dbReference type="RefSeq" id="WP_132003086.1">
    <property type="nucleotide sequence ID" value="NZ_JABUHM010000002.1"/>
</dbReference>
<feature type="transmembrane region" description="Helical" evidence="1">
    <location>
        <begin position="102"/>
        <end position="127"/>
    </location>
</feature>
<feature type="transmembrane region" description="Helical" evidence="1">
    <location>
        <begin position="60"/>
        <end position="81"/>
    </location>
</feature>
<organism evidence="2 3">
    <name type="scientific">Mesobacillus foraminis</name>
    <dbReference type="NCBI Taxonomy" id="279826"/>
    <lineage>
        <taxon>Bacteria</taxon>
        <taxon>Bacillati</taxon>
        <taxon>Bacillota</taxon>
        <taxon>Bacilli</taxon>
        <taxon>Bacillales</taxon>
        <taxon>Bacillaceae</taxon>
        <taxon>Mesobacillus</taxon>
    </lineage>
</organism>
<dbReference type="Proteomes" id="UP000295689">
    <property type="component" value="Unassembled WGS sequence"/>
</dbReference>
<sequence>MLKILASDLIKMKRKIIWLLIFLGPFGVAALEAVNFGLRYEYLTKEYEKDLWGGLINEAGFLATPALMLGLTLIASMIASIEHQTNAWKQLLALPVSKLRIFTGKMLLASLLLLISSTLLLIFVLILGLVLKFGSDFPLLGLAKMAYYPYLASMTFIAVQIWLSISMKNQAIPLTVGILGTILSLISFRFPDWLPWKWPLLENSWGDPAYSALAGLAFGIVIYFLGAVDFTRKDVN</sequence>
<keyword evidence="1" id="KW-0812">Transmembrane</keyword>
<evidence type="ECO:0000256" key="1">
    <source>
        <dbReference type="SAM" id="Phobius"/>
    </source>
</evidence>
<gene>
    <name evidence="2" type="ORF">EV146_103173</name>
</gene>
<dbReference type="CDD" id="cd21809">
    <property type="entry name" value="ABC-2_lan_permease-like"/>
    <property type="match status" value="1"/>
</dbReference>
<dbReference type="EMBL" id="SLVV01000003">
    <property type="protein sequence ID" value="TCN26650.1"/>
    <property type="molecule type" value="Genomic_DNA"/>
</dbReference>
<keyword evidence="3" id="KW-1185">Reference proteome</keyword>
<evidence type="ECO:0000313" key="3">
    <source>
        <dbReference type="Proteomes" id="UP000295689"/>
    </source>
</evidence>
<reference evidence="2 3" key="1">
    <citation type="journal article" date="2015" name="Stand. Genomic Sci.">
        <title>Genomic Encyclopedia of Bacterial and Archaeal Type Strains, Phase III: the genomes of soil and plant-associated and newly described type strains.</title>
        <authorList>
            <person name="Whitman W.B."/>
            <person name="Woyke T."/>
            <person name="Klenk H.P."/>
            <person name="Zhou Y."/>
            <person name="Lilburn T.G."/>
            <person name="Beck B.J."/>
            <person name="De Vos P."/>
            <person name="Vandamme P."/>
            <person name="Eisen J.A."/>
            <person name="Garrity G."/>
            <person name="Hugenholtz P."/>
            <person name="Kyrpides N.C."/>
        </authorList>
    </citation>
    <scope>NUCLEOTIDE SEQUENCE [LARGE SCALE GENOMIC DNA]</scope>
    <source>
        <strain evidence="2 3">CV53</strain>
    </source>
</reference>
<feature type="transmembrane region" description="Helical" evidence="1">
    <location>
        <begin position="16"/>
        <end position="40"/>
    </location>
</feature>